<evidence type="ECO:0000313" key="7">
    <source>
        <dbReference type="WBParaSite" id="jg5838"/>
    </source>
</evidence>
<dbReference type="Pfam" id="PF13620">
    <property type="entry name" value="CarboxypepD_reg"/>
    <property type="match status" value="1"/>
</dbReference>
<dbReference type="CDD" id="cd11308">
    <property type="entry name" value="Peptidase_M14NE-CP-C_like"/>
    <property type="match status" value="1"/>
</dbReference>
<comment type="similarity">
    <text evidence="1 3">Belongs to the peptidase M14 family.</text>
</comment>
<dbReference type="InterPro" id="IPR008969">
    <property type="entry name" value="CarboxyPept-like_regulatory"/>
</dbReference>
<dbReference type="CDD" id="cd03858">
    <property type="entry name" value="M14_CP_N-E_like"/>
    <property type="match status" value="1"/>
</dbReference>
<dbReference type="SUPFAM" id="SSF53187">
    <property type="entry name" value="Zn-dependent exopeptidases"/>
    <property type="match status" value="1"/>
</dbReference>
<dbReference type="PANTHER" id="PTHR11532:SF93">
    <property type="entry name" value="CARBOXYPEPTIDASE E"/>
    <property type="match status" value="1"/>
</dbReference>
<evidence type="ECO:0000256" key="2">
    <source>
        <dbReference type="ARBA" id="ARBA00023180"/>
    </source>
</evidence>
<accession>A0A915EH50</accession>
<dbReference type="InterPro" id="IPR057246">
    <property type="entry name" value="CARBOXYPEPT_ZN_1"/>
</dbReference>
<dbReference type="Gene3D" id="3.40.630.10">
    <property type="entry name" value="Zn peptidases"/>
    <property type="match status" value="1"/>
</dbReference>
<evidence type="ECO:0000256" key="4">
    <source>
        <dbReference type="SAM" id="SignalP"/>
    </source>
</evidence>
<feature type="signal peptide" evidence="4">
    <location>
        <begin position="1"/>
        <end position="16"/>
    </location>
</feature>
<feature type="domain" description="Peptidase M14" evidence="5">
    <location>
        <begin position="38"/>
        <end position="331"/>
    </location>
</feature>
<dbReference type="PANTHER" id="PTHR11532">
    <property type="entry name" value="PROTEASE M14 CARBOXYPEPTIDASE"/>
    <property type="match status" value="1"/>
</dbReference>
<dbReference type="SMART" id="SM00631">
    <property type="entry name" value="Zn_pept"/>
    <property type="match status" value="1"/>
</dbReference>
<dbReference type="GO" id="GO:0006518">
    <property type="term" value="P:peptide metabolic process"/>
    <property type="evidence" value="ECO:0007669"/>
    <property type="project" value="TreeGrafter"/>
</dbReference>
<dbReference type="AlphaFoldDB" id="A0A915EH50"/>
<name>A0A915EH50_9BILA</name>
<keyword evidence="2" id="KW-0325">Glycoprotein</keyword>
<dbReference type="WBParaSite" id="jg5838">
    <property type="protein sequence ID" value="jg5838"/>
    <property type="gene ID" value="jg5838"/>
</dbReference>
<evidence type="ECO:0000259" key="5">
    <source>
        <dbReference type="PROSITE" id="PS52035"/>
    </source>
</evidence>
<dbReference type="InterPro" id="IPR050753">
    <property type="entry name" value="Peptidase_M14_domain"/>
</dbReference>
<evidence type="ECO:0000256" key="1">
    <source>
        <dbReference type="ARBA" id="ARBA00005988"/>
    </source>
</evidence>
<dbReference type="SUPFAM" id="SSF49464">
    <property type="entry name" value="Carboxypeptidase regulatory domain-like"/>
    <property type="match status" value="1"/>
</dbReference>
<dbReference type="InterPro" id="IPR000834">
    <property type="entry name" value="Peptidase_M14"/>
</dbReference>
<dbReference type="GO" id="GO:0005615">
    <property type="term" value="C:extracellular space"/>
    <property type="evidence" value="ECO:0007669"/>
    <property type="project" value="TreeGrafter"/>
</dbReference>
<dbReference type="PROSITE" id="PS00132">
    <property type="entry name" value="CARBOXYPEPT_ZN_1"/>
    <property type="match status" value="1"/>
</dbReference>
<dbReference type="PROSITE" id="PS52035">
    <property type="entry name" value="PEPTIDASE_M14"/>
    <property type="match status" value="1"/>
</dbReference>
<organism evidence="6 7">
    <name type="scientific">Ditylenchus dipsaci</name>
    <dbReference type="NCBI Taxonomy" id="166011"/>
    <lineage>
        <taxon>Eukaryota</taxon>
        <taxon>Metazoa</taxon>
        <taxon>Ecdysozoa</taxon>
        <taxon>Nematoda</taxon>
        <taxon>Chromadorea</taxon>
        <taxon>Rhabditida</taxon>
        <taxon>Tylenchina</taxon>
        <taxon>Tylenchomorpha</taxon>
        <taxon>Sphaerularioidea</taxon>
        <taxon>Anguinidae</taxon>
        <taxon>Anguininae</taxon>
        <taxon>Ditylenchus</taxon>
    </lineage>
</organism>
<keyword evidence="4" id="KW-0732">Signal</keyword>
<reference evidence="7" key="1">
    <citation type="submission" date="2022-11" db="UniProtKB">
        <authorList>
            <consortium name="WormBaseParasite"/>
        </authorList>
    </citation>
    <scope>IDENTIFICATION</scope>
</reference>
<dbReference type="Pfam" id="PF00246">
    <property type="entry name" value="Peptidase_M14"/>
    <property type="match status" value="2"/>
</dbReference>
<dbReference type="Proteomes" id="UP000887574">
    <property type="component" value="Unplaced"/>
</dbReference>
<sequence length="494" mass="55632">MLLLSLLIIGLGGAQAGLFGGWSSAPKQASQDDIHWSHYHNQKELEQVLFEVHQKCPNLTRVYSIGQSVEGRELAVIEFSTTPGRHEALKPEMKYVGNMHGNEPIGRELLLRLADYFMNPDGFELALNTEPENRGWLIGRSNAHGKDLNRNFPDLDSLFYFLETQKMPLYDHLLELFQDNHKYEPEVRAIGEWILSLPFVLSANIHEGDLVANYPFDASKYPSMQAYSKSPDDTTFKYLAETYAKNHAHMAKNDHAPCDGTAVDNFARQGGITNGAKWYSVSGGMQDFNYLASNSFEITLELSCQKFPAGNTLPTLWKDNKKSLLEFIWKTHMGIKGIVKDADTGKPIPNAIVWVRNATNGNLDAAIKHPVTTWVTGDYFRPLVAGQYQVAVEADGYIVEVKSVNVTQKSVEERRPVVLNFQLKAQAQQPVEIDSPEVSFNQQVMEEPIQDQEQAEYSPYEGALNAQEAEEFLKLVKAQNRLMAAPQRHPQFVN</sequence>
<dbReference type="GO" id="GO:0008270">
    <property type="term" value="F:zinc ion binding"/>
    <property type="evidence" value="ECO:0007669"/>
    <property type="project" value="InterPro"/>
</dbReference>
<keyword evidence="6" id="KW-1185">Reference proteome</keyword>
<dbReference type="GO" id="GO:0016485">
    <property type="term" value="P:protein processing"/>
    <property type="evidence" value="ECO:0007669"/>
    <property type="project" value="TreeGrafter"/>
</dbReference>
<proteinExistence type="inferred from homology"/>
<feature type="chain" id="PRO_5036757276" evidence="4">
    <location>
        <begin position="17"/>
        <end position="494"/>
    </location>
</feature>
<dbReference type="GO" id="GO:0004181">
    <property type="term" value="F:metallocarboxypeptidase activity"/>
    <property type="evidence" value="ECO:0007669"/>
    <property type="project" value="InterPro"/>
</dbReference>
<evidence type="ECO:0000256" key="3">
    <source>
        <dbReference type="PROSITE-ProRule" id="PRU01379"/>
    </source>
</evidence>
<feature type="active site" description="Proton donor/acceptor" evidence="3">
    <location>
        <position position="301"/>
    </location>
</feature>
<dbReference type="Gene3D" id="2.60.40.1120">
    <property type="entry name" value="Carboxypeptidase-like, regulatory domain"/>
    <property type="match status" value="1"/>
</dbReference>
<dbReference type="PRINTS" id="PR00765">
    <property type="entry name" value="CRBOXYPTASEA"/>
</dbReference>
<evidence type="ECO:0000313" key="6">
    <source>
        <dbReference type="Proteomes" id="UP000887574"/>
    </source>
</evidence>
<protein>
    <submittedName>
        <fullName evidence="7">Peptidase M14 carboxypeptidase A domain-containing protein</fullName>
    </submittedName>
</protein>